<organism evidence="2 3">
    <name type="scientific">Desulfomicrobium macestii</name>
    <dbReference type="NCBI Taxonomy" id="90731"/>
    <lineage>
        <taxon>Bacteria</taxon>
        <taxon>Pseudomonadati</taxon>
        <taxon>Thermodesulfobacteriota</taxon>
        <taxon>Desulfovibrionia</taxon>
        <taxon>Desulfovibrionales</taxon>
        <taxon>Desulfomicrobiaceae</taxon>
        <taxon>Desulfomicrobium</taxon>
    </lineage>
</organism>
<gene>
    <name evidence="2" type="ORF">H4684_002712</name>
</gene>
<dbReference type="CDD" id="cd02440">
    <property type="entry name" value="AdoMet_MTases"/>
    <property type="match status" value="1"/>
</dbReference>
<comment type="caution">
    <text evidence="2">The sequence shown here is derived from an EMBL/GenBank/DDBJ whole genome shotgun (WGS) entry which is preliminary data.</text>
</comment>
<evidence type="ECO:0000313" key="3">
    <source>
        <dbReference type="Proteomes" id="UP000639010"/>
    </source>
</evidence>
<dbReference type="EMBL" id="JADBGG010000021">
    <property type="protein sequence ID" value="MBE1426051.1"/>
    <property type="molecule type" value="Genomic_DNA"/>
</dbReference>
<name>A0ABR9H5R1_9BACT</name>
<dbReference type="SUPFAM" id="SSF53335">
    <property type="entry name" value="S-adenosyl-L-methionine-dependent methyltransferases"/>
    <property type="match status" value="1"/>
</dbReference>
<protein>
    <submittedName>
        <fullName evidence="2">Ubiquinone/menaquinone biosynthesis C-methylase UbiE</fullName>
    </submittedName>
</protein>
<accession>A0ABR9H5R1</accession>
<dbReference type="InterPro" id="IPR029063">
    <property type="entry name" value="SAM-dependent_MTases_sf"/>
</dbReference>
<dbReference type="InterPro" id="IPR013216">
    <property type="entry name" value="Methyltransf_11"/>
</dbReference>
<keyword evidence="3" id="KW-1185">Reference proteome</keyword>
<reference evidence="2 3" key="1">
    <citation type="submission" date="2020-10" db="EMBL/GenBank/DDBJ databases">
        <title>Genomic Encyclopedia of Type Strains, Phase IV (KMG-IV): sequencing the most valuable type-strain genomes for metagenomic binning, comparative biology and taxonomic classification.</title>
        <authorList>
            <person name="Goeker M."/>
        </authorList>
    </citation>
    <scope>NUCLEOTIDE SEQUENCE [LARGE SCALE GENOMIC DNA]</scope>
    <source>
        <strain evidence="2 3">DSM 4194</strain>
    </source>
</reference>
<sequence>MKYEHEYGYWLNRFRQENENLSNSHFASRMLLMAEEENDEFLCGKIVADFGCGPRGSLSWTNAPLLRIGIDVLIPDYLTSFGKCMREHGMTYITCTEKIIPIQSSIVDVMFTINALDHVDDFERMTHEILRVLKPGGLFIGSLNLNQPATPCEPQTLTDISVRKNLLKFLNLSSYRLAKIHPKTPYKFMIEDKLSDSYDNDEQYILWVKGTKK</sequence>
<evidence type="ECO:0000313" key="2">
    <source>
        <dbReference type="EMBL" id="MBE1426051.1"/>
    </source>
</evidence>
<dbReference type="Pfam" id="PF08241">
    <property type="entry name" value="Methyltransf_11"/>
    <property type="match status" value="1"/>
</dbReference>
<dbReference type="Gene3D" id="3.40.50.150">
    <property type="entry name" value="Vaccinia Virus protein VP39"/>
    <property type="match status" value="1"/>
</dbReference>
<dbReference type="Proteomes" id="UP000639010">
    <property type="component" value="Unassembled WGS sequence"/>
</dbReference>
<feature type="domain" description="Methyltransferase type 11" evidence="1">
    <location>
        <begin position="49"/>
        <end position="140"/>
    </location>
</feature>
<dbReference type="RefSeq" id="WP_192624119.1">
    <property type="nucleotide sequence ID" value="NZ_JADBGG010000021.1"/>
</dbReference>
<evidence type="ECO:0000259" key="1">
    <source>
        <dbReference type="Pfam" id="PF08241"/>
    </source>
</evidence>
<keyword evidence="2" id="KW-0830">Ubiquinone</keyword>
<proteinExistence type="predicted"/>